<sequence length="980" mass="111181">MTMLENNAQDAPPVPEAVMFESTQGMTILDERPSHYIQLKYLPGYCLANPSYKPRKVLFRHRDGRLLSGCGGDVEVFHPMELERSQNTGLPIRGTVVTVFGGKDTVIGIQAVEGGDHFLVHGEYYCCLLHQSYLVEGGVAPEHRVLRLPAPIRSLNVERHGKNDLLLSFLLENGVFHYSLSTNMEYSTFECLQCYRCTRPIQSGLLWRDGGILHAAYYDGFVRVGIIVEEYDDMLLVQRLTVSKNNVNNLLDVIFSEIKRLSDYEDAEREKRTSMVEKMKNIKAKLRGSQLSLDEDPEKLANSPSPSTQEVNNTQDDDEEKYNAHMEFSSLKVEFRNHSVRADRVSQRLLALRKLLVLSQKAIEANAAMNNSISLIQSELDELTQFSKLHDECLESGNYSLIEKSRAVFEERKYTVQELMRKARASEMELFISEWDKKVSAIIESMNGSMDPAKDMRLILSQHIFEHRAEKNDHFTHFLLDDTQREPTLYCMSGLTTLAVYPRKGKRVASISLDSSYETKLTSACLMRGVEGVYVTDDKEVFPIYFYRRRGSPPGFREKRFFDAGNSISLPSFDDLTSILMENDGMILGSCSGGLLHLAFDPERKYDHFIIASSLMCHPFSHGPVNDLKILNTEDTYLALHCSDTEVVISERDQDRWHRVTYHEGGALCLASTPFSLEHRGAFAVTGSKTYVRIKALHYTEDNLVGLHDLGQSRVTDDNGKDVEVLNVSLDPTMECRPLPCKLRYSVGYADKAIRTYVALLTGQHEFTVAEKFIAQIEPLHCVALMICFHGRPMGCYAASGKTLQVWNDLDRHQQKKMKSERMELRKMEVTISSMARVEGRSCYLILGYKDSRVQIFEERGKGTGKLDSVGWIDDCHPNCDIRPVTVLRARVDPLSSGDRLFIHSMAGSCIFIHSALIEAGKVIEVNFILATNHGLAGARSFETLDSRPFEYAVFGRGIDMHKLTSEERKCLEKYRDFEF</sequence>
<gene>
    <name evidence="2" type="ORF">CYNAS_LOCUS10141</name>
</gene>
<dbReference type="EMBL" id="CATQJL010000223">
    <property type="protein sequence ID" value="CAJ0598158.1"/>
    <property type="molecule type" value="Genomic_DNA"/>
</dbReference>
<reference evidence="2" key="1">
    <citation type="submission" date="2023-07" db="EMBL/GenBank/DDBJ databases">
        <authorList>
            <consortium name="CYATHOMIX"/>
        </authorList>
    </citation>
    <scope>NUCLEOTIDE SEQUENCE</scope>
    <source>
        <strain evidence="2">N/A</strain>
    </source>
</reference>
<keyword evidence="3" id="KW-1185">Reference proteome</keyword>
<accession>A0AA36M4S3</accession>
<proteinExistence type="predicted"/>
<comment type="caution">
    <text evidence="2">The sequence shown here is derived from an EMBL/GenBank/DDBJ whole genome shotgun (WGS) entry which is preliminary data.</text>
</comment>
<organism evidence="2 3">
    <name type="scientific">Cylicocyclus nassatus</name>
    <name type="common">Nematode worm</name>
    <dbReference type="NCBI Taxonomy" id="53992"/>
    <lineage>
        <taxon>Eukaryota</taxon>
        <taxon>Metazoa</taxon>
        <taxon>Ecdysozoa</taxon>
        <taxon>Nematoda</taxon>
        <taxon>Chromadorea</taxon>
        <taxon>Rhabditida</taxon>
        <taxon>Rhabditina</taxon>
        <taxon>Rhabditomorpha</taxon>
        <taxon>Strongyloidea</taxon>
        <taxon>Strongylidae</taxon>
        <taxon>Cylicocyclus</taxon>
    </lineage>
</organism>
<dbReference type="AlphaFoldDB" id="A0AA36M4S3"/>
<evidence type="ECO:0000313" key="2">
    <source>
        <dbReference type="EMBL" id="CAJ0598158.1"/>
    </source>
</evidence>
<feature type="region of interest" description="Disordered" evidence="1">
    <location>
        <begin position="293"/>
        <end position="316"/>
    </location>
</feature>
<evidence type="ECO:0000256" key="1">
    <source>
        <dbReference type="SAM" id="MobiDB-lite"/>
    </source>
</evidence>
<feature type="compositionally biased region" description="Polar residues" evidence="1">
    <location>
        <begin position="302"/>
        <end position="314"/>
    </location>
</feature>
<evidence type="ECO:0000313" key="3">
    <source>
        <dbReference type="Proteomes" id="UP001176961"/>
    </source>
</evidence>
<protein>
    <submittedName>
        <fullName evidence="2">Uncharacterized protein</fullName>
    </submittedName>
</protein>
<dbReference type="InterPro" id="IPR036322">
    <property type="entry name" value="WD40_repeat_dom_sf"/>
</dbReference>
<name>A0AA36M4S3_CYLNA</name>
<dbReference type="Proteomes" id="UP001176961">
    <property type="component" value="Unassembled WGS sequence"/>
</dbReference>
<dbReference type="SUPFAM" id="SSF50978">
    <property type="entry name" value="WD40 repeat-like"/>
    <property type="match status" value="1"/>
</dbReference>